<dbReference type="GO" id="GO:0046872">
    <property type="term" value="F:metal ion binding"/>
    <property type="evidence" value="ECO:0007669"/>
    <property type="project" value="UniProtKB-KW"/>
</dbReference>
<reference evidence="17" key="1">
    <citation type="submission" date="2016-12" db="EMBL/GenBank/DDBJ databases">
        <title>An insight into the sialome and mialome of the sand fly, Nyssomyia neivai.</title>
        <authorList>
            <person name="Sebastian V."/>
            <person name="Goulart T.M."/>
            <person name="Oliveira W."/>
            <person name="Calvo E."/>
            <person name="Oliveira L.F."/>
            <person name="Pinto M.C."/>
            <person name="Rosselino A.M."/>
            <person name="Ribeiro J.M."/>
        </authorList>
    </citation>
    <scope>NUCLEOTIDE SEQUENCE</scope>
</reference>
<evidence type="ECO:0000256" key="6">
    <source>
        <dbReference type="ARBA" id="ARBA00022723"/>
    </source>
</evidence>
<keyword evidence="8 14" id="KW-0862">Zinc</keyword>
<keyword evidence="11" id="KW-0325">Glycoprotein</keyword>
<dbReference type="GO" id="GO:0004035">
    <property type="term" value="F:alkaline phosphatase activity"/>
    <property type="evidence" value="ECO:0007669"/>
    <property type="project" value="UniProtKB-EC"/>
</dbReference>
<evidence type="ECO:0000256" key="15">
    <source>
        <dbReference type="RuleBase" id="RU003946"/>
    </source>
</evidence>
<dbReference type="SUPFAM" id="SSF53649">
    <property type="entry name" value="Alkaline phosphatase-like"/>
    <property type="match status" value="1"/>
</dbReference>
<dbReference type="PANTHER" id="PTHR11596:SF85">
    <property type="entry name" value="ALKALINE PHOSPHATASE-RELATED"/>
    <property type="match status" value="1"/>
</dbReference>
<dbReference type="Gene3D" id="3.40.720.10">
    <property type="entry name" value="Alkaline Phosphatase, subunit A"/>
    <property type="match status" value="1"/>
</dbReference>
<dbReference type="EC" id="3.1.3.1" evidence="3 16"/>
<evidence type="ECO:0000256" key="11">
    <source>
        <dbReference type="ARBA" id="ARBA00023180"/>
    </source>
</evidence>
<protein>
    <recommendedName>
        <fullName evidence="3 16">Alkaline phosphatase</fullName>
        <ecNumber evidence="3 16">3.1.3.1</ecNumber>
    </recommendedName>
</protein>
<feature type="active site" description="Phosphoserine intermediate" evidence="13">
    <location>
        <position position="96"/>
    </location>
</feature>
<evidence type="ECO:0000256" key="4">
    <source>
        <dbReference type="ARBA" id="ARBA00022475"/>
    </source>
</evidence>
<dbReference type="GO" id="GO:0005886">
    <property type="term" value="C:plasma membrane"/>
    <property type="evidence" value="ECO:0007669"/>
    <property type="project" value="UniProtKB-SubCell"/>
</dbReference>
<dbReference type="PANTHER" id="PTHR11596">
    <property type="entry name" value="ALKALINE PHOSPHATASE"/>
    <property type="match status" value="1"/>
</dbReference>
<feature type="binding site" evidence="14">
    <location>
        <position position="368"/>
    </location>
    <ligand>
        <name>Zn(2+)</name>
        <dbReference type="ChEBI" id="CHEBI:29105"/>
        <label>2</label>
    </ligand>
</feature>
<evidence type="ECO:0000256" key="3">
    <source>
        <dbReference type="ARBA" id="ARBA00012647"/>
    </source>
</evidence>
<sequence length="491" mass="54408">MPSDGLKAVQGASDPELTKDYWINAAKLFVENQVKRPQNLKKAKNVIFFLGDGMGITTVTASRMLLGGEEEQLSFERFPFTGSAMTYCVNRKVPDSACTATAYLMGVKNNYGTIGVNANVPRDNCLAGQDEGTFTVSIADLAQRMGKATGLVTTTRVTHASPAGLFAHIAERDWEADANINRSGCNASEIDDIALQLIHGDVGKKFNVILGGGRRQFRDTVTRDEEGSLGQRTDGRDLIEEWLDDSGKINQEYVWNREQLLNLNTSKTDHLLGLFESSHMLYHLETIARQKEDTEPTLAEMTQKALEILRKNDEGFFLFVEGGRIDMAHHDLYTRTSLDETVEFHKAIELARNMFSEEDTLIVVSADHSHVVSMSGYPDRKQDIFGYGGNAADNKPYFTMSYANGPGFGTHVVEGEGRVDPRSLDTTAWNFRFPAMVPLDSETHAGEDVPVYASGPWGHLFTGTYEQNVIPHLIAYAADMKGDGWLLRNSK</sequence>
<evidence type="ECO:0000256" key="7">
    <source>
        <dbReference type="ARBA" id="ARBA00022801"/>
    </source>
</evidence>
<dbReference type="CDD" id="cd16012">
    <property type="entry name" value="ALP"/>
    <property type="match status" value="1"/>
</dbReference>
<evidence type="ECO:0000256" key="5">
    <source>
        <dbReference type="ARBA" id="ARBA00022622"/>
    </source>
</evidence>
<feature type="binding site" evidence="14">
    <location>
        <position position="367"/>
    </location>
    <ligand>
        <name>Zn(2+)</name>
        <dbReference type="ChEBI" id="CHEBI:29105"/>
        <label>2</label>
    </ligand>
</feature>
<evidence type="ECO:0000256" key="8">
    <source>
        <dbReference type="ARBA" id="ARBA00022833"/>
    </source>
</evidence>
<feature type="binding site" evidence="14">
    <location>
        <position position="444"/>
    </location>
    <ligand>
        <name>Zn(2+)</name>
        <dbReference type="ChEBI" id="CHEBI:29105"/>
        <label>2</label>
    </ligand>
</feature>
<dbReference type="GO" id="GO:0098552">
    <property type="term" value="C:side of membrane"/>
    <property type="evidence" value="ECO:0007669"/>
    <property type="project" value="UniProtKB-KW"/>
</dbReference>
<comment type="subcellular location">
    <subcellularLocation>
        <location evidence="1">Cell membrane</location>
        <topology evidence="1">Lipid-anchor</topology>
        <topology evidence="1">GPI-anchor</topology>
    </subcellularLocation>
</comment>
<dbReference type="InterPro" id="IPR017850">
    <property type="entry name" value="Alkaline_phosphatase_core_sf"/>
</dbReference>
<evidence type="ECO:0000256" key="9">
    <source>
        <dbReference type="ARBA" id="ARBA00022842"/>
    </source>
</evidence>
<dbReference type="SMART" id="SM00098">
    <property type="entry name" value="alkPPc"/>
    <property type="match status" value="1"/>
</dbReference>
<dbReference type="PRINTS" id="PR00113">
    <property type="entry name" value="ALKPHPHTASE"/>
</dbReference>
<feature type="binding site" evidence="14">
    <location>
        <position position="52"/>
    </location>
    <ligand>
        <name>Mg(2+)</name>
        <dbReference type="ChEBI" id="CHEBI:18420"/>
    </ligand>
</feature>
<comment type="cofactor">
    <cofactor evidence="14">
        <name>Zn(2+)</name>
        <dbReference type="ChEBI" id="CHEBI:29105"/>
    </cofactor>
    <text evidence="14">Binds 2 Zn(2+) ions.</text>
</comment>
<keyword evidence="6 14" id="KW-0479">Metal-binding</keyword>
<evidence type="ECO:0000256" key="10">
    <source>
        <dbReference type="ARBA" id="ARBA00023136"/>
    </source>
</evidence>
<name>A0A1L8DKL9_9DIPT</name>
<feature type="binding site" evidence="14">
    <location>
        <position position="52"/>
    </location>
    <ligand>
        <name>Zn(2+)</name>
        <dbReference type="ChEBI" id="CHEBI:29105"/>
        <label>2</label>
    </ligand>
</feature>
<feature type="binding site" evidence="14">
    <location>
        <position position="326"/>
    </location>
    <ligand>
        <name>Zn(2+)</name>
        <dbReference type="ChEBI" id="CHEBI:29105"/>
        <label>2</label>
    </ligand>
</feature>
<evidence type="ECO:0000256" key="2">
    <source>
        <dbReference type="ARBA" id="ARBA00005984"/>
    </source>
</evidence>
<organism evidence="17">
    <name type="scientific">Nyssomyia neivai</name>
    <dbReference type="NCBI Taxonomy" id="330878"/>
    <lineage>
        <taxon>Eukaryota</taxon>
        <taxon>Metazoa</taxon>
        <taxon>Ecdysozoa</taxon>
        <taxon>Arthropoda</taxon>
        <taxon>Hexapoda</taxon>
        <taxon>Insecta</taxon>
        <taxon>Pterygota</taxon>
        <taxon>Neoptera</taxon>
        <taxon>Endopterygota</taxon>
        <taxon>Diptera</taxon>
        <taxon>Nematocera</taxon>
        <taxon>Psychodoidea</taxon>
        <taxon>Psychodidae</taxon>
        <taxon>Nyssomyia</taxon>
    </lineage>
</organism>
<feature type="binding site" evidence="14">
    <location>
        <position position="321"/>
    </location>
    <ligand>
        <name>Mg(2+)</name>
        <dbReference type="ChEBI" id="CHEBI:18420"/>
    </ligand>
</feature>
<dbReference type="PROSITE" id="PS00123">
    <property type="entry name" value="ALKALINE_PHOSPHATASE"/>
    <property type="match status" value="1"/>
</dbReference>
<dbReference type="InterPro" id="IPR018299">
    <property type="entry name" value="Alkaline_phosphatase_AS"/>
</dbReference>
<keyword evidence="4" id="KW-1003">Cell membrane</keyword>
<comment type="catalytic activity">
    <reaction evidence="16">
        <text>a phosphate monoester + H2O = an alcohol + phosphate</text>
        <dbReference type="Rhea" id="RHEA:15017"/>
        <dbReference type="ChEBI" id="CHEBI:15377"/>
        <dbReference type="ChEBI" id="CHEBI:30879"/>
        <dbReference type="ChEBI" id="CHEBI:43474"/>
        <dbReference type="ChEBI" id="CHEBI:67140"/>
        <dbReference type="EC" id="3.1.3.1"/>
    </reaction>
</comment>
<keyword evidence="12" id="KW-0449">Lipoprotein</keyword>
<evidence type="ECO:0000256" key="12">
    <source>
        <dbReference type="ARBA" id="ARBA00023288"/>
    </source>
</evidence>
<keyword evidence="10" id="KW-0472">Membrane</keyword>
<dbReference type="FunFam" id="3.40.720.10:FF:000008">
    <property type="entry name" value="Alkaline phosphatase"/>
    <property type="match status" value="1"/>
</dbReference>
<comment type="cofactor">
    <cofactor evidence="14">
        <name>Mg(2+)</name>
        <dbReference type="ChEBI" id="CHEBI:18420"/>
    </cofactor>
    <text evidence="14">Binds 1 Mg(2+) ion.</text>
</comment>
<evidence type="ECO:0000256" key="14">
    <source>
        <dbReference type="PIRSR" id="PIRSR601952-2"/>
    </source>
</evidence>
<evidence type="ECO:0000313" key="17">
    <source>
        <dbReference type="EMBL" id="JAV07009.1"/>
    </source>
</evidence>
<feature type="binding site" evidence="14">
    <location>
        <position position="330"/>
    </location>
    <ligand>
        <name>Zn(2+)</name>
        <dbReference type="ChEBI" id="CHEBI:29105"/>
        <label>2</label>
    </ligand>
</feature>
<evidence type="ECO:0000256" key="13">
    <source>
        <dbReference type="PIRSR" id="PIRSR601952-1"/>
    </source>
</evidence>
<evidence type="ECO:0000256" key="1">
    <source>
        <dbReference type="ARBA" id="ARBA00004609"/>
    </source>
</evidence>
<keyword evidence="9 14" id="KW-0460">Magnesium</keyword>
<keyword evidence="7 16" id="KW-0378">Hydrolase</keyword>
<dbReference type="AlphaFoldDB" id="A0A1L8DKL9"/>
<evidence type="ECO:0000256" key="16">
    <source>
        <dbReference type="RuleBase" id="RU003947"/>
    </source>
</evidence>
<feature type="binding site" evidence="14">
    <location>
        <position position="161"/>
    </location>
    <ligand>
        <name>Mg(2+)</name>
        <dbReference type="ChEBI" id="CHEBI:18420"/>
    </ligand>
</feature>
<proteinExistence type="inferred from homology"/>
<dbReference type="EMBL" id="GFDF01007075">
    <property type="protein sequence ID" value="JAV07009.1"/>
    <property type="molecule type" value="Transcribed_RNA"/>
</dbReference>
<dbReference type="InterPro" id="IPR001952">
    <property type="entry name" value="Alkaline_phosphatase"/>
</dbReference>
<comment type="similarity">
    <text evidence="2 15">Belongs to the alkaline phosphatase family.</text>
</comment>
<keyword evidence="5" id="KW-0336">GPI-anchor</keyword>
<feature type="binding site" evidence="14">
    <location>
        <position position="159"/>
    </location>
    <ligand>
        <name>Mg(2+)</name>
        <dbReference type="ChEBI" id="CHEBI:18420"/>
    </ligand>
</feature>
<dbReference type="Pfam" id="PF00245">
    <property type="entry name" value="Alk_phosphatase"/>
    <property type="match status" value="1"/>
</dbReference>
<accession>A0A1L8DKL9</accession>